<evidence type="ECO:0000256" key="1">
    <source>
        <dbReference type="SAM" id="Coils"/>
    </source>
</evidence>
<keyword evidence="3" id="KW-1185">Reference proteome</keyword>
<dbReference type="Proteomes" id="UP000728032">
    <property type="component" value="Unassembled WGS sequence"/>
</dbReference>
<organism evidence="2">
    <name type="scientific">Oppiella nova</name>
    <dbReference type="NCBI Taxonomy" id="334625"/>
    <lineage>
        <taxon>Eukaryota</taxon>
        <taxon>Metazoa</taxon>
        <taxon>Ecdysozoa</taxon>
        <taxon>Arthropoda</taxon>
        <taxon>Chelicerata</taxon>
        <taxon>Arachnida</taxon>
        <taxon>Acari</taxon>
        <taxon>Acariformes</taxon>
        <taxon>Sarcoptiformes</taxon>
        <taxon>Oribatida</taxon>
        <taxon>Brachypylina</taxon>
        <taxon>Oppioidea</taxon>
        <taxon>Oppiidae</taxon>
        <taxon>Oppiella</taxon>
    </lineage>
</organism>
<accession>A0A7R9MDS6</accession>
<dbReference type="EMBL" id="CAJPVJ010014460">
    <property type="protein sequence ID" value="CAG2175371.1"/>
    <property type="molecule type" value="Genomic_DNA"/>
</dbReference>
<dbReference type="EMBL" id="OC929285">
    <property type="protein sequence ID" value="CAD7658185.1"/>
    <property type="molecule type" value="Genomic_DNA"/>
</dbReference>
<evidence type="ECO:0000313" key="2">
    <source>
        <dbReference type="EMBL" id="CAD7658185.1"/>
    </source>
</evidence>
<name>A0A7R9MDS6_9ACAR</name>
<sequence>MSVTMIEPALDADRHAENVRKRMEVLSVRFRGAAGGSDAESDEGGANSEREFGVTRICEMQREMIELKQKIADDSQQWQREKQKSMDTERALEAKVASLAAYLKRFEGEAFWVTMELDLWKEEVFDSDRLVDELKAEIGRQSLELKDSAQVTERLRRELEATKEEVNGVKGLLQESCALAMRLSMSNEALVTKNHQLEQMTIHSYEAVERYTTQLLGTLFNSIAH</sequence>
<protein>
    <submittedName>
        <fullName evidence="2">Uncharacterized protein</fullName>
    </submittedName>
</protein>
<feature type="coiled-coil region" evidence="1">
    <location>
        <begin position="145"/>
        <end position="172"/>
    </location>
</feature>
<evidence type="ECO:0000313" key="3">
    <source>
        <dbReference type="Proteomes" id="UP000728032"/>
    </source>
</evidence>
<gene>
    <name evidence="2" type="ORF">ONB1V03_LOCUS14808</name>
</gene>
<proteinExistence type="predicted"/>
<reference evidence="2" key="1">
    <citation type="submission" date="2020-11" db="EMBL/GenBank/DDBJ databases">
        <authorList>
            <person name="Tran Van P."/>
        </authorList>
    </citation>
    <scope>NUCLEOTIDE SEQUENCE</scope>
</reference>
<keyword evidence="1" id="KW-0175">Coiled coil</keyword>
<dbReference type="AlphaFoldDB" id="A0A7R9MDS6"/>